<organism evidence="2 3">
    <name type="scientific">Phialemonium thermophilum</name>
    <dbReference type="NCBI Taxonomy" id="223376"/>
    <lineage>
        <taxon>Eukaryota</taxon>
        <taxon>Fungi</taxon>
        <taxon>Dikarya</taxon>
        <taxon>Ascomycota</taxon>
        <taxon>Pezizomycotina</taxon>
        <taxon>Sordariomycetes</taxon>
        <taxon>Sordariomycetidae</taxon>
        <taxon>Cephalothecales</taxon>
        <taxon>Cephalothecaceae</taxon>
        <taxon>Phialemonium</taxon>
    </lineage>
</organism>
<evidence type="ECO:0000313" key="2">
    <source>
        <dbReference type="EMBL" id="KAL1835253.1"/>
    </source>
</evidence>
<keyword evidence="3" id="KW-1185">Reference proteome</keyword>
<accession>A0ABR3V0A6</accession>
<gene>
    <name evidence="2" type="ORF">VTK73DRAFT_5920</name>
</gene>
<sequence length="249" mass="27661">MGSTSMQNIAIRSSIWANPCAIRVLYRFAKPGTSPAWTTQPCRETLDSWTAVVEVSLRLFASPPDPNQPEAADPNQPEAADPNQLLSVPLPPSGCGCPLRTRHDPYEPIRRNLPPGWIHGPTACLLSAAREILANDRLELLEREHYEEHDDPSCVGLGVNSHERHIHVLLRSSRVSSAWGHLLQITSRGLCRKRTARPSPSPLAIHRSYCYLPSPLETRSCRTTWSQRPSGVLQVSISPDRLRASSYLS</sequence>
<feature type="region of interest" description="Disordered" evidence="1">
    <location>
        <begin position="61"/>
        <end position="85"/>
    </location>
</feature>
<evidence type="ECO:0000256" key="1">
    <source>
        <dbReference type="SAM" id="MobiDB-lite"/>
    </source>
</evidence>
<evidence type="ECO:0000313" key="3">
    <source>
        <dbReference type="Proteomes" id="UP001586593"/>
    </source>
</evidence>
<dbReference type="Proteomes" id="UP001586593">
    <property type="component" value="Unassembled WGS sequence"/>
</dbReference>
<protein>
    <submittedName>
        <fullName evidence="2">Uncharacterized protein</fullName>
    </submittedName>
</protein>
<name>A0ABR3V0A6_9PEZI</name>
<reference evidence="2 3" key="1">
    <citation type="journal article" date="2024" name="Commun. Biol.">
        <title>Comparative genomic analysis of thermophilic fungi reveals convergent evolutionary adaptations and gene losses.</title>
        <authorList>
            <person name="Steindorff A.S."/>
            <person name="Aguilar-Pontes M.V."/>
            <person name="Robinson A.J."/>
            <person name="Andreopoulos B."/>
            <person name="LaButti K."/>
            <person name="Kuo A."/>
            <person name="Mondo S."/>
            <person name="Riley R."/>
            <person name="Otillar R."/>
            <person name="Haridas S."/>
            <person name="Lipzen A."/>
            <person name="Grimwood J."/>
            <person name="Schmutz J."/>
            <person name="Clum A."/>
            <person name="Reid I.D."/>
            <person name="Moisan M.C."/>
            <person name="Butler G."/>
            <person name="Nguyen T.T.M."/>
            <person name="Dewar K."/>
            <person name="Conant G."/>
            <person name="Drula E."/>
            <person name="Henrissat B."/>
            <person name="Hansel C."/>
            <person name="Singer S."/>
            <person name="Hutchinson M.I."/>
            <person name="de Vries R.P."/>
            <person name="Natvig D.O."/>
            <person name="Powell A.J."/>
            <person name="Tsang A."/>
            <person name="Grigoriev I.V."/>
        </authorList>
    </citation>
    <scope>NUCLEOTIDE SEQUENCE [LARGE SCALE GENOMIC DNA]</scope>
    <source>
        <strain evidence="2 3">ATCC 24622</strain>
    </source>
</reference>
<comment type="caution">
    <text evidence="2">The sequence shown here is derived from an EMBL/GenBank/DDBJ whole genome shotgun (WGS) entry which is preliminary data.</text>
</comment>
<proteinExistence type="predicted"/>
<dbReference type="EMBL" id="JAZHXJ010003315">
    <property type="protein sequence ID" value="KAL1835253.1"/>
    <property type="molecule type" value="Genomic_DNA"/>
</dbReference>